<evidence type="ECO:0000313" key="3">
    <source>
        <dbReference type="EMBL" id="MBB4613319.1"/>
    </source>
</evidence>
<dbReference type="PRINTS" id="PR01217">
    <property type="entry name" value="PRICHEXTENSN"/>
</dbReference>
<feature type="transmembrane region" description="Helical" evidence="2">
    <location>
        <begin position="15"/>
        <end position="33"/>
    </location>
</feature>
<evidence type="ECO:0000256" key="1">
    <source>
        <dbReference type="SAM" id="MobiDB-lite"/>
    </source>
</evidence>
<keyword evidence="2" id="KW-1133">Transmembrane helix</keyword>
<feature type="compositionally biased region" description="Pro residues" evidence="1">
    <location>
        <begin position="80"/>
        <end position="172"/>
    </location>
</feature>
<gene>
    <name evidence="3" type="ORF">GGR37_001578</name>
</gene>
<dbReference type="AlphaFoldDB" id="A0A7W7ABJ4"/>
<accession>A0A7W7ABJ4</accession>
<reference evidence="3 4" key="1">
    <citation type="submission" date="2020-08" db="EMBL/GenBank/DDBJ databases">
        <title>Genomic Encyclopedia of Type Strains, Phase IV (KMG-IV): sequencing the most valuable type-strain genomes for metagenomic binning, comparative biology and taxonomic classification.</title>
        <authorList>
            <person name="Goeker M."/>
        </authorList>
    </citation>
    <scope>NUCLEOTIDE SEQUENCE [LARGE SCALE GENOMIC DNA]</scope>
    <source>
        <strain evidence="3 4">DSM 17507</strain>
    </source>
</reference>
<evidence type="ECO:0000256" key="2">
    <source>
        <dbReference type="SAM" id="Phobius"/>
    </source>
</evidence>
<feature type="compositionally biased region" description="Low complexity" evidence="1">
    <location>
        <begin position="63"/>
        <end position="74"/>
    </location>
</feature>
<keyword evidence="4" id="KW-1185">Reference proteome</keyword>
<comment type="caution">
    <text evidence="3">The sequence shown here is derived from an EMBL/GenBank/DDBJ whole genome shotgun (WGS) entry which is preliminary data.</text>
</comment>
<proteinExistence type="predicted"/>
<organism evidence="3 4">
    <name type="scientific">Novosphingobium taihuense</name>
    <dbReference type="NCBI Taxonomy" id="260085"/>
    <lineage>
        <taxon>Bacteria</taxon>
        <taxon>Pseudomonadati</taxon>
        <taxon>Pseudomonadota</taxon>
        <taxon>Alphaproteobacteria</taxon>
        <taxon>Sphingomonadales</taxon>
        <taxon>Sphingomonadaceae</taxon>
        <taxon>Novosphingobium</taxon>
    </lineage>
</organism>
<feature type="region of interest" description="Disordered" evidence="1">
    <location>
        <begin position="34"/>
        <end position="224"/>
    </location>
</feature>
<dbReference type="Proteomes" id="UP000538566">
    <property type="component" value="Unassembled WGS sequence"/>
</dbReference>
<name>A0A7W7ABJ4_9SPHN</name>
<dbReference type="RefSeq" id="WP_158637732.1">
    <property type="nucleotide sequence ID" value="NZ_JACHOA010000002.1"/>
</dbReference>
<feature type="compositionally biased region" description="Low complexity" evidence="1">
    <location>
        <begin position="173"/>
        <end position="182"/>
    </location>
</feature>
<keyword evidence="2" id="KW-0472">Membrane</keyword>
<keyword evidence="2" id="KW-0812">Transmembrane</keyword>
<evidence type="ECO:0000313" key="4">
    <source>
        <dbReference type="Proteomes" id="UP000538566"/>
    </source>
</evidence>
<dbReference type="EMBL" id="JACHOA010000002">
    <property type="protein sequence ID" value="MBB4613319.1"/>
    <property type="molecule type" value="Genomic_DNA"/>
</dbReference>
<evidence type="ECO:0008006" key="5">
    <source>
        <dbReference type="Google" id="ProtNLM"/>
    </source>
</evidence>
<protein>
    <recommendedName>
        <fullName evidence="5">Cell division and transport-associated protein TolA</fullName>
    </recommendedName>
</protein>
<dbReference type="OrthoDB" id="7161229at2"/>
<dbReference type="Gene3D" id="3.30.1150.10">
    <property type="match status" value="1"/>
</dbReference>
<sequence>MHDPVAGGLTRQEGAGLAIAALAHAGLLAFLMLSPPGKTVKPPPERMEVTFSDEIADQSTSRDPMAAAAPDVAPELGEPQPEPVVEPQPLPEPPKPVPPPPQPKPVPAPRKPAPRPQPQPKPVPPKPAPPKPAPPKPAPPKPAPPKPVPPRPAPAKPAPAKPAPAKPAPAKPAPAKATPAKPSDTSPRRRPDAPSGASRIGSDFLNGIPGSSKPGTAKTPPAAVAGPEVKASLASAVARQVKAHWVGPQGVDIDKLVTVLAWDLNPDGSLVGRPRVVSQTGITPANEAQAKRHAELAIRAVQLAAPFDLPSEYYSNWKRISAFRFDKRLSQ</sequence>